<reference evidence="3" key="1">
    <citation type="submission" date="2020-03" db="EMBL/GenBank/DDBJ databases">
        <title>Phycicoccus flavus sp. nov., a novel endophytic actinobacterium isolated from branch of Kandelia candel.</title>
        <authorList>
            <person name="Tuo L."/>
        </authorList>
    </citation>
    <scope>NUCLEOTIDE SEQUENCE</scope>
    <source>
        <strain evidence="3">CMS6Z-2</strain>
    </source>
</reference>
<keyword evidence="4" id="KW-1185">Reference proteome</keyword>
<sequence length="373" mass="38148">MEPHVSTDTATACPTCGAAVTPGARFCEGCGAPLAGTDPSAPVPRHEPDEAGPISRPTNRQRVTAPEPAVRPCAACGGEVGPDLYCTTCGTKAPSPRDHYRESPAPWVAGVCDRGVRHTRNEDAMALFADPTPDGGRAVLVVCDGVSSSADSDTASLAAARAALEVLVPPLPRGLGTADSEDAAAAAVLSRAAAAANAAVIANSDPSSDNPASCTWVAAVLEGGTVRYAGLGDSRAYLLPDDGPGVQLTVDDSLAQELVDAGTPRTDAERSPTAHTIVRWLGLDAPDVRPRVGSARVEGPGWLLVCSDGLWNYASEPQALRAQVDAAGVTDPEGLALALVEWACAQGGRDNVTVALARVGSQWADSEVREDHG</sequence>
<protein>
    <submittedName>
        <fullName evidence="3">Zinc-ribbon domain-containing protein</fullName>
    </submittedName>
</protein>
<comment type="caution">
    <text evidence="3">The sequence shown here is derived from an EMBL/GenBank/DDBJ whole genome shotgun (WGS) entry which is preliminary data.</text>
</comment>
<feature type="domain" description="PPM-type phosphatase" evidence="2">
    <location>
        <begin position="108"/>
        <end position="359"/>
    </location>
</feature>
<dbReference type="PROSITE" id="PS51746">
    <property type="entry name" value="PPM_2"/>
    <property type="match status" value="1"/>
</dbReference>
<evidence type="ECO:0000259" key="2">
    <source>
        <dbReference type="PROSITE" id="PS51746"/>
    </source>
</evidence>
<gene>
    <name evidence="3" type="ORF">EPD83_012650</name>
</gene>
<name>A0A8T6R5E4_9MICO</name>
<evidence type="ECO:0000313" key="4">
    <source>
        <dbReference type="Proteomes" id="UP000287866"/>
    </source>
</evidence>
<dbReference type="SUPFAM" id="SSF81606">
    <property type="entry name" value="PP2C-like"/>
    <property type="match status" value="1"/>
</dbReference>
<dbReference type="Pfam" id="PF13672">
    <property type="entry name" value="PP2C_2"/>
    <property type="match status" value="1"/>
</dbReference>
<dbReference type="Proteomes" id="UP000287866">
    <property type="component" value="Unassembled WGS sequence"/>
</dbReference>
<dbReference type="Pfam" id="PF12773">
    <property type="entry name" value="DZR"/>
    <property type="match status" value="1"/>
</dbReference>
<dbReference type="InterPro" id="IPR036457">
    <property type="entry name" value="PPM-type-like_dom_sf"/>
</dbReference>
<dbReference type="InterPro" id="IPR001932">
    <property type="entry name" value="PPM-type_phosphatase-like_dom"/>
</dbReference>
<dbReference type="Gene3D" id="3.60.40.10">
    <property type="entry name" value="PPM-type phosphatase domain"/>
    <property type="match status" value="1"/>
</dbReference>
<feature type="region of interest" description="Disordered" evidence="1">
    <location>
        <begin position="36"/>
        <end position="66"/>
    </location>
</feature>
<dbReference type="InterPro" id="IPR025874">
    <property type="entry name" value="DZR"/>
</dbReference>
<evidence type="ECO:0000313" key="3">
    <source>
        <dbReference type="EMBL" id="NHA68894.1"/>
    </source>
</evidence>
<dbReference type="AlphaFoldDB" id="A0A8T6R5E4"/>
<proteinExistence type="predicted"/>
<dbReference type="EMBL" id="SAYU02000040">
    <property type="protein sequence ID" value="NHA68894.1"/>
    <property type="molecule type" value="Genomic_DNA"/>
</dbReference>
<evidence type="ECO:0000256" key="1">
    <source>
        <dbReference type="SAM" id="MobiDB-lite"/>
    </source>
</evidence>
<dbReference type="SMART" id="SM00331">
    <property type="entry name" value="PP2C_SIG"/>
    <property type="match status" value="1"/>
</dbReference>
<organism evidence="3 4">
    <name type="scientific">Phycicoccus flavus</name>
    <dbReference type="NCBI Taxonomy" id="2502783"/>
    <lineage>
        <taxon>Bacteria</taxon>
        <taxon>Bacillati</taxon>
        <taxon>Actinomycetota</taxon>
        <taxon>Actinomycetes</taxon>
        <taxon>Micrococcales</taxon>
        <taxon>Intrasporangiaceae</taxon>
        <taxon>Phycicoccus</taxon>
    </lineage>
</organism>
<accession>A0A8T6R5E4</accession>
<dbReference type="SMART" id="SM00332">
    <property type="entry name" value="PP2Cc"/>
    <property type="match status" value="1"/>
</dbReference>